<dbReference type="InParanoid" id="A0A2K2DUT7"/>
<protein>
    <submittedName>
        <fullName evidence="1 2">Uncharacterized protein</fullName>
    </submittedName>
</protein>
<evidence type="ECO:0000313" key="3">
    <source>
        <dbReference type="Proteomes" id="UP000008810"/>
    </source>
</evidence>
<reference evidence="1" key="2">
    <citation type="submission" date="2017-06" db="EMBL/GenBank/DDBJ databases">
        <title>WGS assembly of Brachypodium distachyon.</title>
        <authorList>
            <consortium name="The International Brachypodium Initiative"/>
            <person name="Lucas S."/>
            <person name="Harmon-Smith M."/>
            <person name="Lail K."/>
            <person name="Tice H."/>
            <person name="Grimwood J."/>
            <person name="Bruce D."/>
            <person name="Barry K."/>
            <person name="Shu S."/>
            <person name="Lindquist E."/>
            <person name="Wang M."/>
            <person name="Pitluck S."/>
            <person name="Vogel J.P."/>
            <person name="Garvin D.F."/>
            <person name="Mockler T.C."/>
            <person name="Schmutz J."/>
            <person name="Rokhsar D."/>
            <person name="Bevan M.W."/>
        </authorList>
    </citation>
    <scope>NUCLEOTIDE SEQUENCE</scope>
    <source>
        <strain evidence="1">Bd21</strain>
    </source>
</reference>
<organism evidence="1">
    <name type="scientific">Brachypodium distachyon</name>
    <name type="common">Purple false brome</name>
    <name type="synonym">Trachynia distachya</name>
    <dbReference type="NCBI Taxonomy" id="15368"/>
    <lineage>
        <taxon>Eukaryota</taxon>
        <taxon>Viridiplantae</taxon>
        <taxon>Streptophyta</taxon>
        <taxon>Embryophyta</taxon>
        <taxon>Tracheophyta</taxon>
        <taxon>Spermatophyta</taxon>
        <taxon>Magnoliopsida</taxon>
        <taxon>Liliopsida</taxon>
        <taxon>Poales</taxon>
        <taxon>Poaceae</taxon>
        <taxon>BOP clade</taxon>
        <taxon>Pooideae</taxon>
        <taxon>Stipodae</taxon>
        <taxon>Brachypodieae</taxon>
        <taxon>Brachypodium</taxon>
    </lineage>
</organism>
<evidence type="ECO:0000313" key="2">
    <source>
        <dbReference type="EnsemblPlants" id="PNT78043"/>
    </source>
</evidence>
<evidence type="ECO:0000313" key="1">
    <source>
        <dbReference type="EMBL" id="PNT78043.1"/>
    </source>
</evidence>
<proteinExistence type="predicted"/>
<sequence>MPMLAVSTTSHVYVWSVLPLQKIKPSIHPSIHGNNVVSVSMLYWSGYIIDCFDGKMILANELSVDGKMIPPNELLFCFVSISSVPVKKQYFLRS</sequence>
<name>A0A2K2DUT7_BRADI</name>
<dbReference type="EMBL" id="CM000880">
    <property type="protein sequence ID" value="PNT78043.1"/>
    <property type="molecule type" value="Genomic_DNA"/>
</dbReference>
<dbReference type="Gramene" id="PNT78043">
    <property type="protein sequence ID" value="PNT78043"/>
    <property type="gene ID" value="BRADI_1g72856v3"/>
</dbReference>
<reference evidence="2" key="3">
    <citation type="submission" date="2018-08" db="UniProtKB">
        <authorList>
            <consortium name="EnsemblPlants"/>
        </authorList>
    </citation>
    <scope>IDENTIFICATION</scope>
    <source>
        <strain evidence="2">cv. Bd21</strain>
    </source>
</reference>
<keyword evidence="3" id="KW-1185">Reference proteome</keyword>
<accession>A0A2K2DUT7</accession>
<dbReference type="AlphaFoldDB" id="A0A2K2DUT7"/>
<dbReference type="Proteomes" id="UP000008810">
    <property type="component" value="Chromosome 1"/>
</dbReference>
<gene>
    <name evidence="1" type="ORF">BRADI_1g72856v3</name>
</gene>
<dbReference type="EnsemblPlants" id="PNT78043">
    <property type="protein sequence ID" value="PNT78043"/>
    <property type="gene ID" value="BRADI_1g72856v3"/>
</dbReference>
<reference evidence="1 2" key="1">
    <citation type="journal article" date="2010" name="Nature">
        <title>Genome sequencing and analysis of the model grass Brachypodium distachyon.</title>
        <authorList>
            <consortium name="International Brachypodium Initiative"/>
        </authorList>
    </citation>
    <scope>NUCLEOTIDE SEQUENCE [LARGE SCALE GENOMIC DNA]</scope>
    <source>
        <strain evidence="1 2">Bd21</strain>
    </source>
</reference>